<feature type="compositionally biased region" description="Low complexity" evidence="1">
    <location>
        <begin position="87"/>
        <end position="101"/>
    </location>
</feature>
<dbReference type="Proteomes" id="UP001219525">
    <property type="component" value="Unassembled WGS sequence"/>
</dbReference>
<organism evidence="2 3">
    <name type="scientific">Mycena pura</name>
    <dbReference type="NCBI Taxonomy" id="153505"/>
    <lineage>
        <taxon>Eukaryota</taxon>
        <taxon>Fungi</taxon>
        <taxon>Dikarya</taxon>
        <taxon>Basidiomycota</taxon>
        <taxon>Agaricomycotina</taxon>
        <taxon>Agaricomycetes</taxon>
        <taxon>Agaricomycetidae</taxon>
        <taxon>Agaricales</taxon>
        <taxon>Marasmiineae</taxon>
        <taxon>Mycenaceae</taxon>
        <taxon>Mycena</taxon>
    </lineage>
</organism>
<evidence type="ECO:0000313" key="3">
    <source>
        <dbReference type="Proteomes" id="UP001219525"/>
    </source>
</evidence>
<accession>A0AAD6V7K2</accession>
<sequence>MSDLVVTWSERLFRNDSSSYHHHAAFSAYQSVIPFSIPDLSPSSVVRLYFLNCSSAHLSIWPTSIIHRSLATATASPTSARPQAIVSQQTASTSQRTATSTGPQTTASQYTFASNKPNESDTVDYRVLELNASNPCLDFYRTNINITPLSCDWENFVPWDCFDVEDGWHDLSEVDFFVKRVAKVQGEIRPLAFLPFHDPCIAFEAGGKYYFLNTATSYLDDFGGDYASDDDFLKALLDPHVEGTRFIFEEGTDDLYKAVDKEQRRRAKAAEKLAKKSRNKVNERYL</sequence>
<proteinExistence type="predicted"/>
<gene>
    <name evidence="2" type="ORF">GGX14DRAFT_646032</name>
</gene>
<reference evidence="2" key="1">
    <citation type="submission" date="2023-03" db="EMBL/GenBank/DDBJ databases">
        <title>Massive genome expansion in bonnet fungi (Mycena s.s.) driven by repeated elements and novel gene families across ecological guilds.</title>
        <authorList>
            <consortium name="Lawrence Berkeley National Laboratory"/>
            <person name="Harder C.B."/>
            <person name="Miyauchi S."/>
            <person name="Viragh M."/>
            <person name="Kuo A."/>
            <person name="Thoen E."/>
            <person name="Andreopoulos B."/>
            <person name="Lu D."/>
            <person name="Skrede I."/>
            <person name="Drula E."/>
            <person name="Henrissat B."/>
            <person name="Morin E."/>
            <person name="Kohler A."/>
            <person name="Barry K."/>
            <person name="LaButti K."/>
            <person name="Morin E."/>
            <person name="Salamov A."/>
            <person name="Lipzen A."/>
            <person name="Mereny Z."/>
            <person name="Hegedus B."/>
            <person name="Baldrian P."/>
            <person name="Stursova M."/>
            <person name="Weitz H."/>
            <person name="Taylor A."/>
            <person name="Grigoriev I.V."/>
            <person name="Nagy L.G."/>
            <person name="Martin F."/>
            <person name="Kauserud H."/>
        </authorList>
    </citation>
    <scope>NUCLEOTIDE SEQUENCE</scope>
    <source>
        <strain evidence="2">9144</strain>
    </source>
</reference>
<feature type="region of interest" description="Disordered" evidence="1">
    <location>
        <begin position="81"/>
        <end position="119"/>
    </location>
</feature>
<dbReference type="AlphaFoldDB" id="A0AAD6V7K2"/>
<feature type="compositionally biased region" description="Polar residues" evidence="1">
    <location>
        <begin position="102"/>
        <end position="117"/>
    </location>
</feature>
<dbReference type="EMBL" id="JARJCW010000046">
    <property type="protein sequence ID" value="KAJ7204736.1"/>
    <property type="molecule type" value="Genomic_DNA"/>
</dbReference>
<evidence type="ECO:0000256" key="1">
    <source>
        <dbReference type="SAM" id="MobiDB-lite"/>
    </source>
</evidence>
<protein>
    <submittedName>
        <fullName evidence="2">Uncharacterized protein</fullName>
    </submittedName>
</protein>
<keyword evidence="3" id="KW-1185">Reference proteome</keyword>
<evidence type="ECO:0000313" key="2">
    <source>
        <dbReference type="EMBL" id="KAJ7204736.1"/>
    </source>
</evidence>
<name>A0AAD6V7K2_9AGAR</name>
<comment type="caution">
    <text evidence="2">The sequence shown here is derived from an EMBL/GenBank/DDBJ whole genome shotgun (WGS) entry which is preliminary data.</text>
</comment>